<feature type="region of interest" description="Disordered" evidence="1">
    <location>
        <begin position="257"/>
        <end position="307"/>
    </location>
</feature>
<dbReference type="GO" id="GO:0035368">
    <property type="term" value="F:selenocysteine insertion sequence binding"/>
    <property type="evidence" value="ECO:0007669"/>
    <property type="project" value="InterPro"/>
</dbReference>
<dbReference type="InterPro" id="IPR004038">
    <property type="entry name" value="Ribosomal_eL8/eL30/eS12/Gad45"/>
</dbReference>
<feature type="region of interest" description="Disordered" evidence="1">
    <location>
        <begin position="326"/>
        <end position="358"/>
    </location>
</feature>
<dbReference type="GeneID" id="114433118"/>
<feature type="region of interest" description="Disordered" evidence="1">
    <location>
        <begin position="629"/>
        <end position="671"/>
    </location>
</feature>
<accession>A0A6P7HUH3</accession>
<feature type="compositionally biased region" description="Basic and acidic residues" evidence="1">
    <location>
        <begin position="594"/>
        <end position="607"/>
    </location>
</feature>
<evidence type="ECO:0000313" key="3">
    <source>
        <dbReference type="Proteomes" id="UP000515145"/>
    </source>
</evidence>
<dbReference type="GO" id="GO:0043021">
    <property type="term" value="F:ribonucleoprotein complex binding"/>
    <property type="evidence" value="ECO:0007669"/>
    <property type="project" value="TreeGrafter"/>
</dbReference>
<feature type="domain" description="Ribosomal protein eL8/eL30/eS12/Gadd45" evidence="2">
    <location>
        <begin position="719"/>
        <end position="812"/>
    </location>
</feature>
<feature type="region of interest" description="Disordered" evidence="1">
    <location>
        <begin position="888"/>
        <end position="1018"/>
    </location>
</feature>
<dbReference type="PANTHER" id="PTHR13284">
    <property type="entry name" value="GH01354P"/>
    <property type="match status" value="1"/>
</dbReference>
<evidence type="ECO:0000313" key="4">
    <source>
        <dbReference type="RefSeq" id="XP_028257263.1"/>
    </source>
</evidence>
<protein>
    <submittedName>
        <fullName evidence="4">Selenocysteine insertion sequence-binding protein 2-like</fullName>
    </submittedName>
</protein>
<dbReference type="RefSeq" id="XP_028257263.1">
    <property type="nucleotide sequence ID" value="XM_028401462.1"/>
</dbReference>
<feature type="region of interest" description="Disordered" evidence="1">
    <location>
        <begin position="402"/>
        <end position="425"/>
    </location>
</feature>
<feature type="compositionally biased region" description="Gly residues" evidence="1">
    <location>
        <begin position="37"/>
        <end position="56"/>
    </location>
</feature>
<dbReference type="Gene3D" id="3.30.1330.30">
    <property type="match status" value="1"/>
</dbReference>
<dbReference type="GO" id="GO:0003730">
    <property type="term" value="F:mRNA 3'-UTR binding"/>
    <property type="evidence" value="ECO:0007669"/>
    <property type="project" value="TreeGrafter"/>
</dbReference>
<feature type="compositionally biased region" description="Polar residues" evidence="1">
    <location>
        <begin position="641"/>
        <end position="671"/>
    </location>
</feature>
<feature type="compositionally biased region" description="Polar residues" evidence="1">
    <location>
        <begin position="296"/>
        <end position="305"/>
    </location>
</feature>
<dbReference type="InterPro" id="IPR029064">
    <property type="entry name" value="Ribosomal_eL30-like_sf"/>
</dbReference>
<sequence>MDASDNKDVKLSPEVEPFIPQKKGLEGSLVSMSLSGEAGGGGGGGGGGSIGGGSGGVETTPIPSYLITCYPFVQENQPNRQHPMYNGGELRWQQPNPTPGGPYLAYPILSPPQPPVSNDYAYYQIMPAPCPPVMGFYQPFPGTYAGPVQAGVVNPVSADVSERPLPLGPAYGMASQRGRGMVRSNVLPKPHMGMCQPQRGRRPPTRSVAVQKEVCTLGPDGRTKTVLLVDAAQQTDSPGEASGRCAAERVSPLLWKNRTKRRRASHPAENYNEQGASEADIDSDSGYCSPKHNQAAGVTQRSAESTAAPVGVETGVMTGTWANVASQAPPKSWGERNGQFHRADQRKTPDQRNFSQDFHSGYPGRMPLNQSEQRLQPAVVTTTNLTPEPLYFEDEDEFPDLATGGAVQRNNKPESTPAQTHTQSKLPKNLLDNLPENSPINIVQTPIPITTSVPKRAKSQRKKALAAALATAQEYSEISMEQKKLQEAFTKAAGKKSKTSVELDLGDILAALEKQQQAMKARQINNTKPLTFTGATTPFHSSGSTTMSMSMSKGHQQPYSAPLNALDSTAPRVKRGKEREIPKVKRPTALKKIILKEREGKKGKPSLEQESSGQGDECLQFTDDLAREPASQEENGLSVPSDASLSPASQNSPYSITPVSQGSPASSGIGSPMASNAITKIHSRRFREYCNQVLSKEIDESVTLLLQELVRFQERVYQKDPTKAKSKRRLVMGLREVTKHMKLHKIKCVIISPNCEKIQAKGGLDEALYNVIAMAREQEIPFVFALGRKALGRCVNKLVPVSVVGIFNYSGAEGLFTRLVSLTEEARKAYKDMVSALEQEQAEEALKNDKKVPHQMGHYRNHSAASAISFCSMFSEPISEVNEKEYETNWRSMMESSDAPEPPEAEPSRPAPSAATQRESEALAATTNGVPPGSTAPQARAPGTGERDEVRVDDRLELASQQSTETGSLDGSCRGPLNSSITSTTSTLVPGMLEEAEEEDEEEEDYTPEPISVEVPTLSSRIESWVSKTLENLHLGKSQESTEEEEEEDDEEERGQSEDEEDFDSADITETRMEGKEQVEAKKVIG</sequence>
<dbReference type="OrthoDB" id="263617at2759"/>
<evidence type="ECO:0000256" key="1">
    <source>
        <dbReference type="SAM" id="MobiDB-lite"/>
    </source>
</evidence>
<dbReference type="InterPro" id="IPR040051">
    <property type="entry name" value="SECISBP2"/>
</dbReference>
<dbReference type="GO" id="GO:1990904">
    <property type="term" value="C:ribonucleoprotein complex"/>
    <property type="evidence" value="ECO:0007669"/>
    <property type="project" value="TreeGrafter"/>
</dbReference>
<feature type="compositionally biased region" description="Polar residues" evidence="1">
    <location>
        <begin position="959"/>
        <end position="969"/>
    </location>
</feature>
<feature type="region of interest" description="Disordered" evidence="1">
    <location>
        <begin position="1"/>
        <end position="56"/>
    </location>
</feature>
<feature type="compositionally biased region" description="Polar residues" evidence="1">
    <location>
        <begin position="408"/>
        <end position="425"/>
    </location>
</feature>
<feature type="compositionally biased region" description="Basic and acidic residues" evidence="1">
    <location>
        <begin position="1"/>
        <end position="13"/>
    </location>
</feature>
<feature type="compositionally biased region" description="Basic and acidic residues" evidence="1">
    <location>
        <begin position="341"/>
        <end position="350"/>
    </location>
</feature>
<name>A0A6P7HUH3_9TELE</name>
<dbReference type="Proteomes" id="UP000515145">
    <property type="component" value="Chromosome 3"/>
</dbReference>
<dbReference type="CTD" id="9728"/>
<reference evidence="4" key="1">
    <citation type="submission" date="2025-08" db="UniProtKB">
        <authorList>
            <consortium name="RefSeq"/>
        </authorList>
    </citation>
    <scope>IDENTIFICATION</scope>
</reference>
<proteinExistence type="predicted"/>
<feature type="compositionally biased region" description="Acidic residues" evidence="1">
    <location>
        <begin position="994"/>
        <end position="1007"/>
    </location>
</feature>
<dbReference type="AlphaFoldDB" id="A0A6P7HUH3"/>
<gene>
    <name evidence="4" type="primary">secisbp2l</name>
</gene>
<evidence type="ECO:0000259" key="2">
    <source>
        <dbReference type="Pfam" id="PF01248"/>
    </source>
</evidence>
<feature type="compositionally biased region" description="Basic and acidic residues" evidence="1">
    <location>
        <begin position="945"/>
        <end position="957"/>
    </location>
</feature>
<feature type="compositionally biased region" description="Basic and acidic residues" evidence="1">
    <location>
        <begin position="1069"/>
        <end position="1086"/>
    </location>
</feature>
<dbReference type="Pfam" id="PF01248">
    <property type="entry name" value="Ribosomal_L7Ae"/>
    <property type="match status" value="1"/>
</dbReference>
<dbReference type="PANTHER" id="PTHR13284:SF10">
    <property type="entry name" value="SELENOCYSTEINE INSERTION SEQUENCE-BINDING PROTEIN 2-LIKE"/>
    <property type="match status" value="1"/>
</dbReference>
<dbReference type="GO" id="GO:0001514">
    <property type="term" value="P:selenocysteine incorporation"/>
    <property type="evidence" value="ECO:0007669"/>
    <property type="project" value="UniProtKB-ARBA"/>
</dbReference>
<dbReference type="GO" id="GO:0005739">
    <property type="term" value="C:mitochondrion"/>
    <property type="evidence" value="ECO:0007669"/>
    <property type="project" value="TreeGrafter"/>
</dbReference>
<feature type="region of interest" description="Disordered" evidence="1">
    <location>
        <begin position="532"/>
        <end position="616"/>
    </location>
</feature>
<dbReference type="InParanoid" id="A0A6P7HUH3"/>
<feature type="compositionally biased region" description="Low complexity" evidence="1">
    <location>
        <begin position="541"/>
        <end position="552"/>
    </location>
</feature>
<dbReference type="FunFam" id="3.30.1330.30:FF:000004">
    <property type="entry name" value="selenocysteine insertion sequence-binding protein 2"/>
    <property type="match status" value="1"/>
</dbReference>
<keyword evidence="3" id="KW-1185">Reference proteome</keyword>
<feature type="region of interest" description="Disordered" evidence="1">
    <location>
        <begin position="1031"/>
        <end position="1086"/>
    </location>
</feature>
<organism evidence="3 4">
    <name type="scientific">Parambassis ranga</name>
    <name type="common">Indian glassy fish</name>
    <dbReference type="NCBI Taxonomy" id="210632"/>
    <lineage>
        <taxon>Eukaryota</taxon>
        <taxon>Metazoa</taxon>
        <taxon>Chordata</taxon>
        <taxon>Craniata</taxon>
        <taxon>Vertebrata</taxon>
        <taxon>Euteleostomi</taxon>
        <taxon>Actinopterygii</taxon>
        <taxon>Neopterygii</taxon>
        <taxon>Teleostei</taxon>
        <taxon>Neoteleostei</taxon>
        <taxon>Acanthomorphata</taxon>
        <taxon>Ovalentaria</taxon>
        <taxon>Ambassidae</taxon>
        <taxon>Parambassis</taxon>
    </lineage>
</organism>
<feature type="compositionally biased region" description="Acidic residues" evidence="1">
    <location>
        <begin position="1041"/>
        <end position="1067"/>
    </location>
</feature>
<dbReference type="SUPFAM" id="SSF55315">
    <property type="entry name" value="L30e-like"/>
    <property type="match status" value="1"/>
</dbReference>